<gene>
    <name evidence="2" type="ORF">GGR11_002350</name>
</gene>
<proteinExistence type="predicted"/>
<keyword evidence="1" id="KW-1133">Transmembrane helix</keyword>
<feature type="transmembrane region" description="Helical" evidence="1">
    <location>
        <begin position="26"/>
        <end position="45"/>
    </location>
</feature>
<dbReference type="Proteomes" id="UP000532936">
    <property type="component" value="Unassembled WGS sequence"/>
</dbReference>
<protein>
    <submittedName>
        <fullName evidence="2">Putative membrane protein</fullName>
    </submittedName>
</protein>
<accession>A0A7W6A6V9</accession>
<evidence type="ECO:0000313" key="2">
    <source>
        <dbReference type="EMBL" id="MBB3872797.1"/>
    </source>
</evidence>
<evidence type="ECO:0000256" key="1">
    <source>
        <dbReference type="SAM" id="Phobius"/>
    </source>
</evidence>
<name>A0A7W6A6V9_9CAUL</name>
<reference evidence="2 3" key="1">
    <citation type="submission" date="2020-08" db="EMBL/GenBank/DDBJ databases">
        <title>Genomic Encyclopedia of Type Strains, Phase IV (KMG-IV): sequencing the most valuable type-strain genomes for metagenomic binning, comparative biology and taxonomic classification.</title>
        <authorList>
            <person name="Goeker M."/>
        </authorList>
    </citation>
    <scope>NUCLEOTIDE SEQUENCE [LARGE SCALE GENOMIC DNA]</scope>
    <source>
        <strain evidence="2 3">DSM 14878</strain>
    </source>
</reference>
<dbReference type="EMBL" id="JACIDA010000002">
    <property type="protein sequence ID" value="MBB3872797.1"/>
    <property type="molecule type" value="Genomic_DNA"/>
</dbReference>
<keyword evidence="1" id="KW-0812">Transmembrane</keyword>
<evidence type="ECO:0000313" key="3">
    <source>
        <dbReference type="Proteomes" id="UP000532936"/>
    </source>
</evidence>
<organism evidence="2 3">
    <name type="scientific">Brevundimonas mediterranea</name>
    <dbReference type="NCBI Taxonomy" id="74329"/>
    <lineage>
        <taxon>Bacteria</taxon>
        <taxon>Pseudomonadati</taxon>
        <taxon>Pseudomonadota</taxon>
        <taxon>Alphaproteobacteria</taxon>
        <taxon>Caulobacterales</taxon>
        <taxon>Caulobacteraceae</taxon>
        <taxon>Brevundimonas</taxon>
    </lineage>
</organism>
<dbReference type="RefSeq" id="WP_183197167.1">
    <property type="nucleotide sequence ID" value="NZ_JACIDA010000002.1"/>
</dbReference>
<dbReference type="AlphaFoldDB" id="A0A7W6A6V9"/>
<keyword evidence="1" id="KW-0472">Membrane</keyword>
<feature type="transmembrane region" description="Helical" evidence="1">
    <location>
        <begin position="52"/>
        <end position="70"/>
    </location>
</feature>
<sequence length="122" mass="12929">MENLIDQIGDFLSGIAGLASAGFDGVNQVMGLIIAIIAALLMVDWRSLASTALGATLVHLIVLAVLPVLNGGEFALPAILTVGFWMTALALFLGYAIVIAIFFFIKTLLTGTAFRGRRRVVH</sequence>
<comment type="caution">
    <text evidence="2">The sequence shown here is derived from an EMBL/GenBank/DDBJ whole genome shotgun (WGS) entry which is preliminary data.</text>
</comment>
<feature type="transmembrane region" description="Helical" evidence="1">
    <location>
        <begin position="82"/>
        <end position="109"/>
    </location>
</feature>